<sequence>MIEASAMLAVSGPGVSINIYGTGRILIADVRGDASALFALLRHAAPLVRGLRSASRLLRRGGLRVNVRVARATIARLGA</sequence>
<dbReference type="EMBL" id="AP025523">
    <property type="protein sequence ID" value="BDE06586.1"/>
    <property type="molecule type" value="Genomic_DNA"/>
</dbReference>
<dbReference type="AlphaFoldDB" id="A0AAN1XWB5"/>
<keyword evidence="2" id="KW-1185">Reference proteome</keyword>
<reference evidence="1 2" key="1">
    <citation type="journal article" date="2022" name="ISME Commun">
        <title>Vulcanimicrobium alpinus gen. nov. sp. nov., the first cultivated representative of the candidate phylum 'Eremiobacterota', is a metabolically versatile aerobic anoxygenic phototroph.</title>
        <authorList>
            <person name="Yabe S."/>
            <person name="Muto K."/>
            <person name="Abe K."/>
            <person name="Yokota A."/>
            <person name="Staudigel H."/>
            <person name="Tebo B.M."/>
        </authorList>
    </citation>
    <scope>NUCLEOTIDE SEQUENCE [LARGE SCALE GENOMIC DNA]</scope>
    <source>
        <strain evidence="1 2">WC8-2</strain>
    </source>
</reference>
<dbReference type="Proteomes" id="UP001317532">
    <property type="component" value="Chromosome"/>
</dbReference>
<dbReference type="KEGG" id="vab:WPS_18620"/>
<dbReference type="RefSeq" id="WP_317994240.1">
    <property type="nucleotide sequence ID" value="NZ_AP025523.1"/>
</dbReference>
<accession>A0AAN1XWB5</accession>
<proteinExistence type="predicted"/>
<name>A0AAN1XWB5_UNVUL</name>
<gene>
    <name evidence="1" type="ORF">WPS_18620</name>
</gene>
<organism evidence="1 2">
    <name type="scientific">Vulcanimicrobium alpinum</name>
    <dbReference type="NCBI Taxonomy" id="3016050"/>
    <lineage>
        <taxon>Bacteria</taxon>
        <taxon>Bacillati</taxon>
        <taxon>Vulcanimicrobiota</taxon>
        <taxon>Vulcanimicrobiia</taxon>
        <taxon>Vulcanimicrobiales</taxon>
        <taxon>Vulcanimicrobiaceae</taxon>
        <taxon>Vulcanimicrobium</taxon>
    </lineage>
</organism>
<protein>
    <submittedName>
        <fullName evidence="1">Uncharacterized protein</fullName>
    </submittedName>
</protein>
<evidence type="ECO:0000313" key="1">
    <source>
        <dbReference type="EMBL" id="BDE06586.1"/>
    </source>
</evidence>
<evidence type="ECO:0000313" key="2">
    <source>
        <dbReference type="Proteomes" id="UP001317532"/>
    </source>
</evidence>